<dbReference type="InterPro" id="IPR041555">
    <property type="entry name" value="MG3"/>
</dbReference>
<dbReference type="Pfam" id="PF07703">
    <property type="entry name" value="A2M_BRD"/>
    <property type="match status" value="1"/>
</dbReference>
<organism evidence="12">
    <name type="scientific">Pacifastacus leniusculus</name>
    <name type="common">Signal crayfish</name>
    <dbReference type="NCBI Taxonomy" id="6720"/>
    <lineage>
        <taxon>Eukaryota</taxon>
        <taxon>Metazoa</taxon>
        <taxon>Ecdysozoa</taxon>
        <taxon>Arthropoda</taxon>
        <taxon>Crustacea</taxon>
        <taxon>Multicrustacea</taxon>
        <taxon>Malacostraca</taxon>
        <taxon>Eumalacostraca</taxon>
        <taxon>Eucarida</taxon>
        <taxon>Decapoda</taxon>
        <taxon>Pleocyemata</taxon>
        <taxon>Astacidea</taxon>
        <taxon>Astacoidea</taxon>
        <taxon>Astacidae</taxon>
        <taxon>Pacifastacus</taxon>
    </lineage>
</organism>
<dbReference type="SMART" id="SM01361">
    <property type="entry name" value="A2M_recep"/>
    <property type="match status" value="1"/>
</dbReference>
<dbReference type="InterPro" id="IPR009048">
    <property type="entry name" value="A-macroglobulin_rcpt-bd"/>
</dbReference>
<dbReference type="Pfam" id="PF07677">
    <property type="entry name" value="A2M_recep"/>
    <property type="match status" value="1"/>
</dbReference>
<feature type="chain" id="PRO_5003520342" description="TEP1-F" evidence="8">
    <location>
        <begin position="18"/>
        <end position="1507"/>
    </location>
</feature>
<comment type="function">
    <text evidence="5">Binds covalently through a thioester bond to the pathogen surface resulting in pathogen clearance.</text>
</comment>
<dbReference type="InterPro" id="IPR041813">
    <property type="entry name" value="A2M_TED"/>
</dbReference>
<evidence type="ECO:0000256" key="3">
    <source>
        <dbReference type="ARBA" id="ARBA00023157"/>
    </source>
</evidence>
<dbReference type="SMART" id="SM01359">
    <property type="entry name" value="A2M_N_2"/>
    <property type="match status" value="1"/>
</dbReference>
<feature type="domain" description="Alpha-2-macroglobulin" evidence="10">
    <location>
        <begin position="730"/>
        <end position="822"/>
    </location>
</feature>
<evidence type="ECO:0000256" key="4">
    <source>
        <dbReference type="ARBA" id="ARBA00023180"/>
    </source>
</evidence>
<evidence type="ECO:0000256" key="8">
    <source>
        <dbReference type="SAM" id="SignalP"/>
    </source>
</evidence>
<dbReference type="InterPro" id="IPR011625">
    <property type="entry name" value="A2M_N_BRD"/>
</dbReference>
<dbReference type="Gene3D" id="2.20.130.20">
    <property type="match status" value="1"/>
</dbReference>
<dbReference type="InterPro" id="IPR008930">
    <property type="entry name" value="Terpenoid_cyclase/PrenylTrfase"/>
</dbReference>
<dbReference type="Gene3D" id="2.60.40.1930">
    <property type="match status" value="2"/>
</dbReference>
<dbReference type="Pfam" id="PF00207">
    <property type="entry name" value="A2M"/>
    <property type="match status" value="1"/>
</dbReference>
<evidence type="ECO:0000256" key="6">
    <source>
        <dbReference type="ARBA" id="ARBA00063781"/>
    </source>
</evidence>
<sequence length="1507" mass="165351">MWASVVAVGLLVGAAAGQGTYSVMGSRLLRPNRDYHVVVSTHGTSQPVKVNVEVGGKQDAGGVILNRQLADLQPHSTQVLNFQIGELGPGEYNLTVSGSGGLSFYNTTMLEYVHKSYSVFIQTDKAVYKPGDLLRFRVVVVNPMLRPSVTGAIDVYIRDGAGHRVKEWRRVFTNKGVWSGELQLAEEPVLGRWNITVNVLGQTTSRAVTVAYYVLPKFEVIVSLPQYATFGQKEMIATVEAKYTYGRPVKGEVTLQVTPTYKYGYLQAPYDDPIRVMKQMKGKADIVIDLQGDARLKGDYARELEVTAYVQEELTGRVQNATSRVTVYRYPYALKLVRTSDSFKPGLKYTAFLKVSYQDDTPVTSGEVTVRHTFTRNQEDFVEKVHTIPPTGIITLEFLPPLDDDVLSLALEARYLELTQWLGDIIRAQSPTNAFLQATLITQNPKVGESVEVELNATQNMIHFVYEVIGRGDVLFADTLQAHQGTTHSFRFVATASMAPRARLLVYYVRDDGEIVADSLHFAVAGAIQNEVSVNLTPASVAPGEDVSITVTTRPNAFVGLLAVDQRALLLANPNHLSQEEVVEELEKYDPGRRNLEGPWYTLSRRKRALFNWHGTTTANDVFKNAGVVVLTNGLVYDFNPFLANMLPLGKGPVDGSAWDPHHRPAAINGSFGREFAPVDASTVRPDLGPGLAYNAPTRPPLAGPYAFSYLPPPPDSRPRVYLNQAVPPTWLFRDAQTKFNGVVTLREKAPDAITSYVISAFAIDDFFGLGVTKQPSKLQVFRPFFASVHLPEAGVVRGEAVAVEMVVFNYGDEDLTADVALDNAKGDFIFADFANEIDQGSPSGRKQRQLKVPAGSGVPVSFMVVPQALGNIDITVTATAGPNVDVVTKKLLVKPEGSRITVNKAILVDLRSEPTFSISINVTTPRNIINGSRHVAVSVIGDVLGPAVTDLHSLLELPTGCGEQNVAKLVPNIVLMEYLKNKNQLSEALQGRARRNLETGYQQQLNYMRDDGSFSAFGSRDDSGSTWLTAFVIKSLVEAGRHIDVEEAVVKAAIDWLIELQAADGSFPEVGTVNNEAMQGGTSRGIPLTAYVVISLLTAQRPATAKVRNVINRALDFLGSGLDNIDDFYSLAITTYALHLADNPLRDAAFYKLEGKAKVEKKEKWWESGEMRRTQETAVESRPLDVEATSYALLTYVLRDLTRDDALPIMNWLVRQRNQYGGFQSTQDTVVGMAGLAALAGELSTTDPQVNIRLIYGARGKNIQVTRSNIMLLQRVELPSDTEKVEVTASGAGVAVLQVTYYYNVRVTGPKPAFSLDPQLDITTDANRLRLTTCTGYIAGNMSNMAVMDVSLPSGYIVDNDLIPGLYDYTGVKLVEKKADDSGVVVYFDYLTPAEVCPTVSAYRINKVAFRKASAVRVYDYYDTSRQARQFYKALPATLCDICDLDECDPSQCEQQIIELNRQQQDPEDIARPATVTEVAGGTTCGPTTLLTLLALLTTALLHRGY</sequence>
<dbReference type="Gene3D" id="2.60.40.690">
    <property type="entry name" value="Alpha-macroglobulin, receptor-binding domain"/>
    <property type="match status" value="1"/>
</dbReference>
<dbReference type="Gene3D" id="2.60.40.2950">
    <property type="match status" value="1"/>
</dbReference>
<dbReference type="FunFam" id="2.60.40.1930:FF:000001">
    <property type="entry name" value="CD109 isoform 3"/>
    <property type="match status" value="1"/>
</dbReference>
<dbReference type="InterPro" id="IPR011626">
    <property type="entry name" value="Alpha-macroglobulin_TED"/>
</dbReference>
<dbReference type="Pfam" id="PF01835">
    <property type="entry name" value="MG2"/>
    <property type="match status" value="1"/>
</dbReference>
<dbReference type="InterPro" id="IPR002890">
    <property type="entry name" value="MG2"/>
</dbReference>
<feature type="domain" description="Alpha-2-macroglobulin bait region" evidence="9">
    <location>
        <begin position="436"/>
        <end position="571"/>
    </location>
</feature>
<dbReference type="InterPro" id="IPR036595">
    <property type="entry name" value="A-macroglobulin_rcpt-bd_sf"/>
</dbReference>
<evidence type="ECO:0000259" key="9">
    <source>
        <dbReference type="SMART" id="SM01359"/>
    </source>
</evidence>
<protein>
    <recommendedName>
        <fullName evidence="7">TEP1-F</fullName>
    </recommendedName>
</protein>
<keyword evidence="4" id="KW-0325">Glycoprotein</keyword>
<dbReference type="SMART" id="SM01419">
    <property type="entry name" value="Thiol-ester_cl"/>
    <property type="match status" value="1"/>
</dbReference>
<dbReference type="Pfam" id="PF17791">
    <property type="entry name" value="MG3"/>
    <property type="match status" value="1"/>
</dbReference>
<keyword evidence="3" id="KW-1015">Disulfide bond</keyword>
<reference evidence="12" key="1">
    <citation type="journal article" date="2012" name="Insect Biochem. Mol. Biol.">
        <title>An insect TEP in a crustacean is specific for cuticular tissues and involved in intestinal defense.</title>
        <authorList>
            <person name="Wu C."/>
            <person name="Noonin C."/>
            <person name="Jiravanichpaisal P."/>
            <person name="Soderhall I."/>
            <person name="Soderhall K."/>
        </authorList>
    </citation>
    <scope>NUCLEOTIDE SEQUENCE</scope>
</reference>
<dbReference type="EMBL" id="HQ596368">
    <property type="protein sequence ID" value="AEC50085.1"/>
    <property type="molecule type" value="mRNA"/>
</dbReference>
<dbReference type="InterPro" id="IPR013783">
    <property type="entry name" value="Ig-like_fold"/>
</dbReference>
<dbReference type="Gene3D" id="2.60.120.1540">
    <property type="match status" value="1"/>
</dbReference>
<dbReference type="PANTHER" id="PTHR11412">
    <property type="entry name" value="MACROGLOBULIN / COMPLEMENT"/>
    <property type="match status" value="1"/>
</dbReference>
<dbReference type="Gene3D" id="1.50.10.20">
    <property type="match status" value="1"/>
</dbReference>
<proteinExistence type="evidence at transcript level"/>
<keyword evidence="1 8" id="KW-0732">Signal</keyword>
<dbReference type="Pfam" id="PF07678">
    <property type="entry name" value="TED_complement"/>
    <property type="match status" value="1"/>
</dbReference>
<evidence type="ECO:0000313" key="12">
    <source>
        <dbReference type="EMBL" id="AEC50085.1"/>
    </source>
</evidence>
<accession>G9BIX7</accession>
<dbReference type="GO" id="GO:0004866">
    <property type="term" value="F:endopeptidase inhibitor activity"/>
    <property type="evidence" value="ECO:0007669"/>
    <property type="project" value="InterPro"/>
</dbReference>
<feature type="domain" description="Alpha-macroglobulin receptor-binding" evidence="11">
    <location>
        <begin position="1344"/>
        <end position="1433"/>
    </location>
</feature>
<name>G9BIX7_PACLE</name>
<dbReference type="InterPro" id="IPR050473">
    <property type="entry name" value="A2M/Complement_sys"/>
</dbReference>
<keyword evidence="2" id="KW-0882">Thioester bond</keyword>
<dbReference type="InterPro" id="IPR019742">
    <property type="entry name" value="MacrogloblnA2_CS"/>
</dbReference>
<dbReference type="Gene3D" id="6.20.50.160">
    <property type="match status" value="1"/>
</dbReference>
<evidence type="ECO:0000256" key="7">
    <source>
        <dbReference type="ARBA" id="ARBA00078071"/>
    </source>
</evidence>
<dbReference type="PROSITE" id="PS00477">
    <property type="entry name" value="ALPHA_2_MACROGLOBULIN"/>
    <property type="match status" value="1"/>
</dbReference>
<comment type="subunit">
    <text evidence="6">Heterodimer of a TEP1-N chain and an TEP1-C chain non-covalently linked. Forms a complex composed of TEP1-N and TEP1-C heterodimer, LRIM1 and APL1C; the interaction stabilizes TEP1-N and TEP1-C heterodimer, prevents its binding to tissues while circulating in the hemolymph and protects the thioester bond from hydrolysis. Mature TEP1 and to a lesser extent full-length TEP1 interact with SPCLIP1; the interaction is induced by microbial infection.</text>
</comment>
<feature type="signal peptide" evidence="8">
    <location>
        <begin position="1"/>
        <end position="17"/>
    </location>
</feature>
<dbReference type="GO" id="GO:0005615">
    <property type="term" value="C:extracellular space"/>
    <property type="evidence" value="ECO:0007669"/>
    <property type="project" value="InterPro"/>
</dbReference>
<dbReference type="Gene3D" id="2.60.40.1940">
    <property type="match status" value="1"/>
</dbReference>
<evidence type="ECO:0000256" key="1">
    <source>
        <dbReference type="ARBA" id="ARBA00022729"/>
    </source>
</evidence>
<dbReference type="InterPro" id="IPR047565">
    <property type="entry name" value="Alpha-macroglob_thiol-ester_cl"/>
</dbReference>
<dbReference type="SMART" id="SM01360">
    <property type="entry name" value="A2M"/>
    <property type="match status" value="1"/>
</dbReference>
<evidence type="ECO:0000256" key="5">
    <source>
        <dbReference type="ARBA" id="ARBA00057615"/>
    </source>
</evidence>
<evidence type="ECO:0000256" key="2">
    <source>
        <dbReference type="ARBA" id="ARBA00022966"/>
    </source>
</evidence>
<evidence type="ECO:0000259" key="11">
    <source>
        <dbReference type="SMART" id="SM01361"/>
    </source>
</evidence>
<dbReference type="InterPro" id="IPR049135">
    <property type="entry name" value="TEP1_CUB2"/>
</dbReference>
<dbReference type="Gene3D" id="2.60.40.10">
    <property type="entry name" value="Immunoglobulins"/>
    <property type="match status" value="2"/>
</dbReference>
<dbReference type="SUPFAM" id="SSF48239">
    <property type="entry name" value="Terpenoid cyclases/Protein prenyltransferases"/>
    <property type="match status" value="1"/>
</dbReference>
<dbReference type="PANTHER" id="PTHR11412:SF136">
    <property type="entry name" value="CD109 ANTIGEN"/>
    <property type="match status" value="1"/>
</dbReference>
<dbReference type="InterPro" id="IPR001599">
    <property type="entry name" value="Macroglobln_a2"/>
</dbReference>
<evidence type="ECO:0000259" key="10">
    <source>
        <dbReference type="SMART" id="SM01360"/>
    </source>
</evidence>
<dbReference type="Pfam" id="PF21412">
    <property type="entry name" value="TEP1_CUB2"/>
    <property type="match status" value="1"/>
</dbReference>
<dbReference type="CDD" id="cd02897">
    <property type="entry name" value="A2M_2"/>
    <property type="match status" value="1"/>
</dbReference>
<dbReference type="SUPFAM" id="SSF49410">
    <property type="entry name" value="Alpha-macroglobulin receptor domain"/>
    <property type="match status" value="1"/>
</dbReference>